<accession>A0A2C5XKW1</accession>
<dbReference type="GO" id="GO:0005737">
    <property type="term" value="C:cytoplasm"/>
    <property type="evidence" value="ECO:0007669"/>
    <property type="project" value="TreeGrafter"/>
</dbReference>
<dbReference type="InterPro" id="IPR024884">
    <property type="entry name" value="NAPE-PLD"/>
</dbReference>
<evidence type="ECO:0000256" key="1">
    <source>
        <dbReference type="PIRSR" id="PIRSR038896-50"/>
    </source>
</evidence>
<keyword evidence="5" id="KW-1185">Reference proteome</keyword>
<dbReference type="PANTHER" id="PTHR15032">
    <property type="entry name" value="N-ACYL-PHOSPHATIDYLETHANOLAMINE-HYDROLYZING PHOSPHOLIPASE D"/>
    <property type="match status" value="1"/>
</dbReference>
<dbReference type="OrthoDB" id="332863at2759"/>
<dbReference type="Proteomes" id="UP000226192">
    <property type="component" value="Unassembled WGS sequence"/>
</dbReference>
<comment type="caution">
    <text evidence="4">The sequence shown here is derived from an EMBL/GenBank/DDBJ whole genome shotgun (WGS) entry which is preliminary data.</text>
</comment>
<dbReference type="Pfam" id="PF12706">
    <property type="entry name" value="Lactamase_B_2"/>
    <property type="match status" value="2"/>
</dbReference>
<proteinExistence type="predicted"/>
<dbReference type="GO" id="GO:0070292">
    <property type="term" value="P:N-acylphosphatidylethanolamine metabolic process"/>
    <property type="evidence" value="ECO:0007669"/>
    <property type="project" value="TreeGrafter"/>
</dbReference>
<evidence type="ECO:0000313" key="5">
    <source>
        <dbReference type="Proteomes" id="UP000226192"/>
    </source>
</evidence>
<feature type="domain" description="Metallo-beta-lactamase" evidence="3">
    <location>
        <begin position="327"/>
        <end position="394"/>
    </location>
</feature>
<dbReference type="InterPro" id="IPR036866">
    <property type="entry name" value="RibonucZ/Hydroxyglut_hydro"/>
</dbReference>
<evidence type="ECO:0000256" key="2">
    <source>
        <dbReference type="SAM" id="MobiDB-lite"/>
    </source>
</evidence>
<organism evidence="4 5">
    <name type="scientific">Ophiocordyceps australis</name>
    <dbReference type="NCBI Taxonomy" id="1399860"/>
    <lineage>
        <taxon>Eukaryota</taxon>
        <taxon>Fungi</taxon>
        <taxon>Dikarya</taxon>
        <taxon>Ascomycota</taxon>
        <taxon>Pezizomycotina</taxon>
        <taxon>Sordariomycetes</taxon>
        <taxon>Hypocreomycetidae</taxon>
        <taxon>Hypocreales</taxon>
        <taxon>Ophiocordycipitaceae</taxon>
        <taxon>Ophiocordyceps</taxon>
    </lineage>
</organism>
<gene>
    <name evidence="4" type="ORF">CDD81_926</name>
</gene>
<feature type="binding site" evidence="1">
    <location>
        <position position="371"/>
    </location>
    <ligand>
        <name>an N-acyl-1,2-diacyl-sn-glycero-3-phosphoethanolamine</name>
        <dbReference type="ChEBI" id="CHEBI:62537"/>
    </ligand>
</feature>
<dbReference type="SUPFAM" id="SSF56281">
    <property type="entry name" value="Metallo-hydrolase/oxidoreductase"/>
    <property type="match status" value="1"/>
</dbReference>
<feature type="region of interest" description="Disordered" evidence="2">
    <location>
        <begin position="307"/>
        <end position="329"/>
    </location>
</feature>
<dbReference type="GO" id="GO:0070290">
    <property type="term" value="F:N-acylphosphatidylethanolamine-specific phospholipase D activity"/>
    <property type="evidence" value="ECO:0007669"/>
    <property type="project" value="InterPro"/>
</dbReference>
<dbReference type="PANTHER" id="PTHR15032:SF4">
    <property type="entry name" value="N-ACYL-PHOSPHATIDYLETHANOLAMINE-HYDROLYZING PHOSPHOLIPASE D"/>
    <property type="match status" value="1"/>
</dbReference>
<dbReference type="EMBL" id="NJET01000012">
    <property type="protein sequence ID" value="PHH65978.1"/>
    <property type="molecule type" value="Genomic_DNA"/>
</dbReference>
<evidence type="ECO:0000259" key="3">
    <source>
        <dbReference type="Pfam" id="PF12706"/>
    </source>
</evidence>
<dbReference type="AlphaFoldDB" id="A0A2C5XKW1"/>
<reference evidence="4 5" key="1">
    <citation type="submission" date="2017-06" db="EMBL/GenBank/DDBJ databases">
        <title>Ant-infecting Ophiocordyceps genomes reveal a high diversity of potential behavioral manipulation genes and a possible major role for enterotoxins.</title>
        <authorList>
            <person name="De Bekker C."/>
            <person name="Evans H.C."/>
            <person name="Brachmann A."/>
            <person name="Hughes D.P."/>
        </authorList>
    </citation>
    <scope>NUCLEOTIDE SEQUENCE [LARGE SCALE GENOMIC DNA]</scope>
    <source>
        <strain evidence="4 5">Map64</strain>
    </source>
</reference>
<dbReference type="Gene3D" id="3.60.15.10">
    <property type="entry name" value="Ribonuclease Z/Hydroxyacylglutathione hydrolase-like"/>
    <property type="match status" value="1"/>
</dbReference>
<protein>
    <recommendedName>
        <fullName evidence="3">Metallo-beta-lactamase domain-containing protein</fullName>
    </recommendedName>
</protein>
<feature type="compositionally biased region" description="Low complexity" evidence="2">
    <location>
        <begin position="307"/>
        <end position="323"/>
    </location>
</feature>
<dbReference type="PIRSF" id="PIRSF038896">
    <property type="entry name" value="NAPE-PLD"/>
    <property type="match status" value="1"/>
</dbReference>
<name>A0A2C5XKW1_9HYPO</name>
<sequence length="437" mass="48418">MAWECGSSQTPSCAGHGEQRASSSSWDCWLESATSKSSVTRIAGRSNLPAEAASNPHHIVKGGRVRGFRNPYPSYSNPIGIRSAMRNIVWPLVRGRIKRPDTSSPGIDVVKPEWLASRRGSDKLRATWLGHACYYVEFPSGLRVLFDPVFERHCSPWAMLGPTRYTPAPCSLDDVPIVDAIVISHSHYDHLSHTSVVELQRRHPQAQFLVGLGLEEWFRQCGIDKVTELDWWEEAELRVEVEVEVRGSPAKTRCLEARIECLPSQHTSGRGLLDRDTTLWCSWAVRSDERSVWFGGDTGYRAIPPAAAASQSAASQSPASQSPDPDYYTPDLQDLPRCPQFAQIGRLRGPFDLGLVPIGAYSPRVAFSAMHASPADAVEIFRDTRCKRAMGIHWGTWALTLEQVGEPPELLKQALELRGMPATGVFDVCAIGESREF</sequence>
<evidence type="ECO:0000313" key="4">
    <source>
        <dbReference type="EMBL" id="PHH65978.1"/>
    </source>
</evidence>
<dbReference type="GO" id="GO:0070291">
    <property type="term" value="P:N-acylethanolamine metabolic process"/>
    <property type="evidence" value="ECO:0007669"/>
    <property type="project" value="TreeGrafter"/>
</dbReference>
<dbReference type="InterPro" id="IPR001279">
    <property type="entry name" value="Metallo-B-lactamas"/>
</dbReference>
<feature type="domain" description="Metallo-beta-lactamase" evidence="3">
    <location>
        <begin position="143"/>
        <end position="300"/>
    </location>
</feature>
<feature type="binding site" evidence="1">
    <location>
        <position position="188"/>
    </location>
    <ligand>
        <name>an N-acyl-1,2-diacyl-sn-glycero-3-phosphoethanolamine</name>
        <dbReference type="ChEBI" id="CHEBI:62537"/>
    </ligand>
</feature>
<dbReference type="GO" id="GO:0008270">
    <property type="term" value="F:zinc ion binding"/>
    <property type="evidence" value="ECO:0007669"/>
    <property type="project" value="InterPro"/>
</dbReference>